<dbReference type="SUPFAM" id="SSF52980">
    <property type="entry name" value="Restriction endonuclease-like"/>
    <property type="match status" value="1"/>
</dbReference>
<comment type="caution">
    <text evidence="2">The sequence shown here is derived from an EMBL/GenBank/DDBJ whole genome shotgun (WGS) entry which is preliminary data.</text>
</comment>
<evidence type="ECO:0000259" key="1">
    <source>
        <dbReference type="Pfam" id="PF04471"/>
    </source>
</evidence>
<accession>A0ABW2I461</accession>
<keyword evidence="2" id="KW-0378">Hydrolase</keyword>
<dbReference type="InterPro" id="IPR007560">
    <property type="entry name" value="Restrct_endonuc_IV_Mrr"/>
</dbReference>
<reference evidence="3" key="1">
    <citation type="journal article" date="2019" name="Int. J. Syst. Evol. Microbiol.">
        <title>The Global Catalogue of Microorganisms (GCM) 10K type strain sequencing project: providing services to taxonomists for standard genome sequencing and annotation.</title>
        <authorList>
            <consortium name="The Broad Institute Genomics Platform"/>
            <consortium name="The Broad Institute Genome Sequencing Center for Infectious Disease"/>
            <person name="Wu L."/>
            <person name="Ma J."/>
        </authorList>
    </citation>
    <scope>NUCLEOTIDE SEQUENCE [LARGE SCALE GENOMIC DNA]</scope>
    <source>
        <strain evidence="3">XZYJT-10</strain>
    </source>
</reference>
<evidence type="ECO:0000313" key="2">
    <source>
        <dbReference type="EMBL" id="MFC7279636.1"/>
    </source>
</evidence>
<name>A0ABW2I461_9ACTN</name>
<dbReference type="GO" id="GO:0004519">
    <property type="term" value="F:endonuclease activity"/>
    <property type="evidence" value="ECO:0007669"/>
    <property type="project" value="UniProtKB-KW"/>
</dbReference>
<dbReference type="PANTHER" id="PTHR30015">
    <property type="entry name" value="MRR RESTRICTION SYSTEM PROTEIN"/>
    <property type="match status" value="1"/>
</dbReference>
<dbReference type="EMBL" id="JBHTBJ010000056">
    <property type="protein sequence ID" value="MFC7279636.1"/>
    <property type="molecule type" value="Genomic_DNA"/>
</dbReference>
<keyword evidence="3" id="KW-1185">Reference proteome</keyword>
<dbReference type="PANTHER" id="PTHR30015:SF7">
    <property type="entry name" value="TYPE IV METHYL-DIRECTED RESTRICTION ENZYME ECOKMRR"/>
    <property type="match status" value="1"/>
</dbReference>
<keyword evidence="2" id="KW-0255">Endonuclease</keyword>
<sequence>MQMGHGEFEHLVRQVFEAMGMQGWTTTSSKDDGVDAVVKNPDPFVGGVTIIQAKHYKNVVGVNHIRELAGAMEEKKAGRGILVTTSWFTSGGRQKAYEHGRMQLVDGQNLIFLIKKYTGKDVVISVKRPKNAASIDQPDLPEAEGQ</sequence>
<feature type="domain" description="Restriction endonuclease type IV Mrr" evidence="1">
    <location>
        <begin position="2"/>
        <end position="113"/>
    </location>
</feature>
<dbReference type="Proteomes" id="UP001596548">
    <property type="component" value="Unassembled WGS sequence"/>
</dbReference>
<organism evidence="2 3">
    <name type="scientific">Paractinoplanes rhizophilus</name>
    <dbReference type="NCBI Taxonomy" id="1416877"/>
    <lineage>
        <taxon>Bacteria</taxon>
        <taxon>Bacillati</taxon>
        <taxon>Actinomycetota</taxon>
        <taxon>Actinomycetes</taxon>
        <taxon>Micromonosporales</taxon>
        <taxon>Micromonosporaceae</taxon>
        <taxon>Paractinoplanes</taxon>
    </lineage>
</organism>
<dbReference type="RefSeq" id="WP_378977151.1">
    <property type="nucleotide sequence ID" value="NZ_JBHTBJ010000056.1"/>
</dbReference>
<dbReference type="Gene3D" id="3.40.1350.10">
    <property type="match status" value="1"/>
</dbReference>
<protein>
    <submittedName>
        <fullName evidence="2">Restriction endonuclease</fullName>
    </submittedName>
</protein>
<proteinExistence type="predicted"/>
<dbReference type="InterPro" id="IPR011335">
    <property type="entry name" value="Restrct_endonuc-II-like"/>
</dbReference>
<keyword evidence="2" id="KW-0540">Nuclease</keyword>
<dbReference type="InterPro" id="IPR011856">
    <property type="entry name" value="tRNA_endonuc-like_dom_sf"/>
</dbReference>
<dbReference type="InterPro" id="IPR052906">
    <property type="entry name" value="Type_IV_Methyl-Rstrct_Enzyme"/>
</dbReference>
<gene>
    <name evidence="2" type="ORF">ACFQS1_37215</name>
</gene>
<dbReference type="Pfam" id="PF04471">
    <property type="entry name" value="Mrr_cat"/>
    <property type="match status" value="1"/>
</dbReference>
<evidence type="ECO:0000313" key="3">
    <source>
        <dbReference type="Proteomes" id="UP001596548"/>
    </source>
</evidence>